<organism evidence="13 14">
    <name type="scientific">Asticcacaulis biprosthecium C19</name>
    <dbReference type="NCBI Taxonomy" id="715226"/>
    <lineage>
        <taxon>Bacteria</taxon>
        <taxon>Pseudomonadati</taxon>
        <taxon>Pseudomonadota</taxon>
        <taxon>Alphaproteobacteria</taxon>
        <taxon>Caulobacterales</taxon>
        <taxon>Caulobacteraceae</taxon>
        <taxon>Asticcacaulis</taxon>
    </lineage>
</organism>
<evidence type="ECO:0000256" key="4">
    <source>
        <dbReference type="ARBA" id="ARBA00022475"/>
    </source>
</evidence>
<protein>
    <recommendedName>
        <fullName evidence="9">Membrane fusion protein (MFP) family protein</fullName>
    </recommendedName>
</protein>
<reference evidence="14" key="1">
    <citation type="submission" date="2011-03" db="EMBL/GenBank/DDBJ databases">
        <title>Draft genome sequence of Brevundimonas diminuta.</title>
        <authorList>
            <person name="Brown P.J.B."/>
            <person name="Buechlein A."/>
            <person name="Hemmerich C."/>
            <person name="Brun Y.V."/>
        </authorList>
    </citation>
    <scope>NUCLEOTIDE SEQUENCE [LARGE SCALE GENOMIC DNA]</scope>
    <source>
        <strain evidence="14">C19</strain>
    </source>
</reference>
<comment type="similarity">
    <text evidence="2 9">Belongs to the membrane fusion protein (MFP) (TC 8.A.1) family.</text>
</comment>
<accession>F4QHG1</accession>
<dbReference type="PRINTS" id="PR01490">
    <property type="entry name" value="RTXTOXIND"/>
</dbReference>
<keyword evidence="8 9" id="KW-0472">Membrane</keyword>
<evidence type="ECO:0000259" key="11">
    <source>
        <dbReference type="Pfam" id="PF25994"/>
    </source>
</evidence>
<dbReference type="HOGENOM" id="CLU_023976_1_1_5"/>
<evidence type="ECO:0000313" key="14">
    <source>
        <dbReference type="Proteomes" id="UP000006512"/>
    </source>
</evidence>
<keyword evidence="14" id="KW-1185">Reference proteome</keyword>
<dbReference type="STRING" id="715226.ABI_11350"/>
<comment type="subcellular location">
    <subcellularLocation>
        <location evidence="1 9">Cell inner membrane</location>
        <topology evidence="1 9">Single-pass membrane protein</topology>
    </subcellularLocation>
</comment>
<gene>
    <name evidence="13" type="ORF">ABI_11350</name>
</gene>
<evidence type="ECO:0000256" key="3">
    <source>
        <dbReference type="ARBA" id="ARBA00022448"/>
    </source>
</evidence>
<evidence type="ECO:0000259" key="12">
    <source>
        <dbReference type="Pfam" id="PF26002"/>
    </source>
</evidence>
<dbReference type="GO" id="GO:0005886">
    <property type="term" value="C:plasma membrane"/>
    <property type="evidence" value="ECO:0007669"/>
    <property type="project" value="UniProtKB-SubCell"/>
</dbReference>
<evidence type="ECO:0000256" key="10">
    <source>
        <dbReference type="SAM" id="MobiDB-lite"/>
    </source>
</evidence>
<keyword evidence="6 9" id="KW-0812">Transmembrane</keyword>
<dbReference type="NCBIfam" id="TIGR01843">
    <property type="entry name" value="type_I_hlyD"/>
    <property type="match status" value="1"/>
</dbReference>
<dbReference type="GO" id="GO:0006508">
    <property type="term" value="P:proteolysis"/>
    <property type="evidence" value="ECO:0007669"/>
    <property type="project" value="UniProtKB-KW"/>
</dbReference>
<evidence type="ECO:0000256" key="1">
    <source>
        <dbReference type="ARBA" id="ARBA00004377"/>
    </source>
</evidence>
<evidence type="ECO:0000256" key="5">
    <source>
        <dbReference type="ARBA" id="ARBA00022519"/>
    </source>
</evidence>
<dbReference type="Gene3D" id="1.10.287.1490">
    <property type="match status" value="1"/>
</dbReference>
<dbReference type="PANTHER" id="PTHR30386">
    <property type="entry name" value="MEMBRANE FUSION SUBUNIT OF EMRAB-TOLC MULTIDRUG EFFLUX PUMP"/>
    <property type="match status" value="1"/>
</dbReference>
<name>F4QHG1_9CAUL</name>
<dbReference type="InterPro" id="IPR010129">
    <property type="entry name" value="T1SS_HlyD"/>
</dbReference>
<keyword evidence="3 9" id="KW-0813">Transport</keyword>
<dbReference type="InterPro" id="IPR058781">
    <property type="entry name" value="HH_AprE-like"/>
</dbReference>
<feature type="domain" description="AprE-like long alpha-helical hairpin" evidence="11">
    <location>
        <begin position="120"/>
        <end position="310"/>
    </location>
</feature>
<evidence type="ECO:0000313" key="13">
    <source>
        <dbReference type="EMBL" id="EGF92698.1"/>
    </source>
</evidence>
<dbReference type="Proteomes" id="UP000006512">
    <property type="component" value="Unassembled WGS sequence"/>
</dbReference>
<dbReference type="eggNOG" id="COG0845">
    <property type="taxonomic scope" value="Bacteria"/>
</dbReference>
<keyword evidence="5 9" id="KW-0997">Cell inner membrane</keyword>
<dbReference type="AlphaFoldDB" id="F4QHG1"/>
<dbReference type="InterPro" id="IPR050739">
    <property type="entry name" value="MFP"/>
</dbReference>
<dbReference type="Gene3D" id="2.40.50.100">
    <property type="match status" value="1"/>
</dbReference>
<keyword evidence="4 9" id="KW-1003">Cell membrane</keyword>
<dbReference type="InterPro" id="IPR058982">
    <property type="entry name" value="Beta-barrel_AprE"/>
</dbReference>
<feature type="domain" description="AprE-like beta-barrel" evidence="12">
    <location>
        <begin position="353"/>
        <end position="443"/>
    </location>
</feature>
<evidence type="ECO:0000256" key="8">
    <source>
        <dbReference type="ARBA" id="ARBA00023136"/>
    </source>
</evidence>
<dbReference type="Pfam" id="PF26002">
    <property type="entry name" value="Beta-barrel_AprE"/>
    <property type="match status" value="1"/>
</dbReference>
<evidence type="ECO:0000256" key="6">
    <source>
        <dbReference type="ARBA" id="ARBA00022692"/>
    </source>
</evidence>
<dbReference type="OrthoDB" id="9810980at2"/>
<feature type="transmembrane region" description="Helical" evidence="9">
    <location>
        <begin position="46"/>
        <end position="64"/>
    </location>
</feature>
<dbReference type="GO" id="GO:0008233">
    <property type="term" value="F:peptidase activity"/>
    <property type="evidence" value="ECO:0007669"/>
    <property type="project" value="UniProtKB-KW"/>
</dbReference>
<evidence type="ECO:0000256" key="2">
    <source>
        <dbReference type="ARBA" id="ARBA00009477"/>
    </source>
</evidence>
<dbReference type="GO" id="GO:0015031">
    <property type="term" value="P:protein transport"/>
    <property type="evidence" value="ECO:0007669"/>
    <property type="project" value="InterPro"/>
</dbReference>
<dbReference type="Pfam" id="PF25994">
    <property type="entry name" value="HH_AprE"/>
    <property type="match status" value="1"/>
</dbReference>
<dbReference type="EMBL" id="GL883077">
    <property type="protein sequence ID" value="EGF92698.1"/>
    <property type="molecule type" value="Genomic_DNA"/>
</dbReference>
<keyword evidence="7 9" id="KW-1133">Transmembrane helix</keyword>
<evidence type="ECO:0000256" key="7">
    <source>
        <dbReference type="ARBA" id="ARBA00022989"/>
    </source>
</evidence>
<evidence type="ECO:0000256" key="9">
    <source>
        <dbReference type="RuleBase" id="RU365093"/>
    </source>
</evidence>
<feature type="region of interest" description="Disordered" evidence="10">
    <location>
        <begin position="1"/>
        <end position="32"/>
    </location>
</feature>
<sequence>MPDSTHFDPTAPSPEAKTPPSGGGIAGVLGLSGTDGSDDPRKDIRFGLLVVFIFFVVLMGWATFARVDAAVYASGQIAVVGNRQEVAHKEGGIIAALHVKEGDVVRKGQELITMSGDETEANANALMAQFIDLKTREARLLAEQGLRNSFAEPVEFADLPEAFRPVIDESMDLQRKTMASNRTFLASQMSVLEQRVAQSEQQIIGNQEQMTSNQTRQALTKDELKGVEDLNARGYAPTTRVRALQESIAGMEGEYGALRAQVAAARAQIGETQMQSVGIRKQYLDQVMADLNDTQGRLKTMEPQLVAARAAYDRLHVRATATGKVMGLQVFTVGGVIQPGQKLLDIVPESTPLVIQAMVPARNGNDIKSGQIAQVRFVSLHEHSAPILEGKVLDVSGDSFTDKESGNTFYTARVQISPETLATLSRMGTEQLKPGLPVEVVVPMRERTVLQYLLEPLNQSLWKTFRES</sequence>
<dbReference type="RefSeq" id="WP_006271878.1">
    <property type="nucleotide sequence ID" value="NZ_GL883077.1"/>
</dbReference>
<keyword evidence="13" id="KW-0378">Hydrolase</keyword>
<dbReference type="PANTHER" id="PTHR30386:SF17">
    <property type="entry name" value="ALKALINE PROTEASE SECRETION PROTEIN APRE"/>
    <property type="match status" value="1"/>
</dbReference>
<keyword evidence="13" id="KW-0645">Protease</keyword>
<proteinExistence type="inferred from homology"/>